<dbReference type="Gene3D" id="2.130.10.10">
    <property type="entry name" value="YVTN repeat-like/Quinoprotein amine dehydrogenase"/>
    <property type="match status" value="1"/>
</dbReference>
<dbReference type="InterPro" id="IPR016024">
    <property type="entry name" value="ARM-type_fold"/>
</dbReference>
<gene>
    <name evidence="8" type="ORF">KUTeg_021037</name>
</gene>
<feature type="compositionally biased region" description="Basic and acidic residues" evidence="7">
    <location>
        <begin position="31"/>
        <end position="41"/>
    </location>
</feature>
<name>A0ABQ9EEW4_TEGGR</name>
<feature type="region of interest" description="Disordered" evidence="7">
    <location>
        <begin position="435"/>
        <end position="480"/>
    </location>
</feature>
<evidence type="ECO:0000256" key="5">
    <source>
        <dbReference type="ARBA" id="ARBA00023054"/>
    </source>
</evidence>
<sequence>MVTRNEMYPDVPEPDPDYEDEVDSSTNVKPSELHVETQDGKPVLIRERNPSVTSNPETNESELIKPKKLTNPCIESSTRMALHKELLLNYKRGIDILQKPELDKDQEVMKTISEKNENNESELSKIQKKIFKLSKGPLMVEKLNTKMAALDSMTELTKILEEWNRDHTSLGLNPVSALNRLSEIIEKETEAYFKMDPDPFDDRHPGRANPTCVLGHLMKALFKNEDFMNMVVSNYVMSSRDQTVLHTAACRLLLDVLPGLETSVVFQETEGIVQRLFQWAESADEPLRSYATGLLAGAMELQDIATNFKDQNAKMVPLMLKRLRELKSQLESEGSETRTDDDKRHFYMFSKGKEKSQDSGGGGLMKTKTSPLKHQTNVKNNHEETEAENKPKVSKDSENKTGVTEKLTSITENETGIFENNCGVLSDSKKVMEVGTSKETEEIAKVDATPKDEFKKPRTDDEPNNEGHAEGRKQSYKRSLSPSYYSEDLYRFKRSRTREDSLTEFSNSSWAEIEPYVIGSYCLQPLSTAMKQRLILHTAFENNALELIFYYINLKENRDVRLAFESLKVCLLPDHVLSEMVSYILWLMECSHDSSRCHAAMFFGQAFPFRVILDLFDQKDGLRRLFNVISTSELLNVDSTRDNLNEDQIFTMRQSARHVCTALKKYFEAHLSRKVEEIRRSHSRSDGGSPVHETPAYKAIKLTPEVIQENIELIMDLMPVTFKWAPESTFHNLGGIGLICQLVAMAPEWNNYSGKAETIKNALDVLNTCTVTPKSQIALLDSVPLPDNLSTPAVSVLIGLAEGEIISDPEVQKSALNVIINCVCGPMERYGGGYGRYTSSVSRKRINFKVGEDILSRMWNGVRVNNGIMVLLKLLSALVGLSRSETVRQIISKLPLFNNGQLQILMKEPVLQDKRQEHVKFCRYANELIERVSGKHSNANWDASLEEIRRADIVAQTKIMFQERELLKLIQSHLLSKGFVESAAALQKEANLPQCTSPPLIHPASPHIYSTPHTPKLGRQTSVPGTSVTSSVSAPNVFISHHYRDSQKDSPISSSTPGTPGPIRFTIGRHANSPPTNGVHSKATSQRCKFLKESSVTSPAWRSKGVLNKPQGDMTLDKIVTEYLRKQHALCRNPILPRYGGIDGASANRKFVYSRFRPIRTYKDNDEDGYSCCAFSACEQYLLLGTYSGDLKMINLNSGEEAGTYTCHSAPISHLQPTRDGNLILTSYSGWGNSNGSALWKFVDVLDSRYNLDEDYVEFSKQTQDRIIGTKEETAHIYDVATGQQLLKLYDADKANNYRDNRATFHPTDDLVLNDGVLWDARSGKSIHKFDKFNSFVSGIFHPMGLELIINSEWDLRTYHLLHTVPSLDQCQIRFNNSGDVIYAIHIDEDLELEEDKVRSPYGSTFRTFDATDYSSIATIDNQQYTDTTTEEFVCKLYEVGKLKDAEDDQLCQVKDTANCIFMVLYNYTKVKQENVEILKQSSIY</sequence>
<dbReference type="PANTHER" id="PTHR13129:SF4">
    <property type="entry name" value="DDB1- AND CUL4-ASSOCIATED FACTOR 1"/>
    <property type="match status" value="1"/>
</dbReference>
<evidence type="ECO:0000256" key="4">
    <source>
        <dbReference type="ARBA" id="ARBA00022786"/>
    </source>
</evidence>
<comment type="subcellular location">
    <subcellularLocation>
        <location evidence="1">Nucleus</location>
    </subcellularLocation>
</comment>
<dbReference type="SUPFAM" id="SSF50978">
    <property type="entry name" value="WD40 repeat-like"/>
    <property type="match status" value="1"/>
</dbReference>
<evidence type="ECO:0000256" key="3">
    <source>
        <dbReference type="ARBA" id="ARBA00008845"/>
    </source>
</evidence>
<feature type="region of interest" description="Disordered" evidence="7">
    <location>
        <begin position="1"/>
        <end position="41"/>
    </location>
</feature>
<protein>
    <recommendedName>
        <fullName evidence="10">LisH domain-containing protein</fullName>
    </recommendedName>
</protein>
<dbReference type="Pfam" id="PF06625">
    <property type="entry name" value="DUF1151"/>
    <property type="match status" value="1"/>
</dbReference>
<proteinExistence type="inferred from homology"/>
<dbReference type="InterPro" id="IPR006594">
    <property type="entry name" value="LisH"/>
</dbReference>
<keyword evidence="9" id="KW-1185">Reference proteome</keyword>
<comment type="similarity">
    <text evidence="3">Belongs to the VPRBP/DCAF1 family.</text>
</comment>
<dbReference type="InterPro" id="IPR036322">
    <property type="entry name" value="WD40_repeat_dom_sf"/>
</dbReference>
<feature type="compositionally biased region" description="Basic and acidic residues" evidence="7">
    <location>
        <begin position="435"/>
        <end position="473"/>
    </location>
</feature>
<evidence type="ECO:0000313" key="9">
    <source>
        <dbReference type="Proteomes" id="UP001217089"/>
    </source>
</evidence>
<evidence type="ECO:0000256" key="6">
    <source>
        <dbReference type="ARBA" id="ARBA00023242"/>
    </source>
</evidence>
<organism evidence="8 9">
    <name type="scientific">Tegillarca granosa</name>
    <name type="common">Malaysian cockle</name>
    <name type="synonym">Anadara granosa</name>
    <dbReference type="NCBI Taxonomy" id="220873"/>
    <lineage>
        <taxon>Eukaryota</taxon>
        <taxon>Metazoa</taxon>
        <taxon>Spiralia</taxon>
        <taxon>Lophotrochozoa</taxon>
        <taxon>Mollusca</taxon>
        <taxon>Bivalvia</taxon>
        <taxon>Autobranchia</taxon>
        <taxon>Pteriomorphia</taxon>
        <taxon>Arcoida</taxon>
        <taxon>Arcoidea</taxon>
        <taxon>Arcidae</taxon>
        <taxon>Tegillarca</taxon>
    </lineage>
</organism>
<keyword evidence="5" id="KW-0175">Coiled coil</keyword>
<feature type="compositionally biased region" description="Acidic residues" evidence="7">
    <location>
        <begin position="12"/>
        <end position="23"/>
    </location>
</feature>
<accession>A0ABQ9EEW4</accession>
<dbReference type="PROSITE" id="PS50896">
    <property type="entry name" value="LISH"/>
    <property type="match status" value="1"/>
</dbReference>
<keyword evidence="4" id="KW-0833">Ubl conjugation pathway</keyword>
<evidence type="ECO:0000313" key="8">
    <source>
        <dbReference type="EMBL" id="KAJ8302050.1"/>
    </source>
</evidence>
<evidence type="ECO:0000256" key="7">
    <source>
        <dbReference type="SAM" id="MobiDB-lite"/>
    </source>
</evidence>
<reference evidence="8 9" key="1">
    <citation type="submission" date="2022-12" db="EMBL/GenBank/DDBJ databases">
        <title>Chromosome-level genome of Tegillarca granosa.</title>
        <authorList>
            <person name="Kim J."/>
        </authorList>
    </citation>
    <scope>NUCLEOTIDE SEQUENCE [LARGE SCALE GENOMIC DNA]</scope>
    <source>
        <strain evidence="8">Teg-2019</strain>
        <tissue evidence="8">Adductor muscle</tissue>
    </source>
</reference>
<dbReference type="SUPFAM" id="SSF48371">
    <property type="entry name" value="ARM repeat"/>
    <property type="match status" value="1"/>
</dbReference>
<dbReference type="EMBL" id="JARBDR010000918">
    <property type="protein sequence ID" value="KAJ8302050.1"/>
    <property type="molecule type" value="Genomic_DNA"/>
</dbReference>
<feature type="compositionally biased region" description="Polar residues" evidence="7">
    <location>
        <begin position="1073"/>
        <end position="1086"/>
    </location>
</feature>
<dbReference type="InterPro" id="IPR033270">
    <property type="entry name" value="VPRBP/DCAF1"/>
</dbReference>
<dbReference type="Proteomes" id="UP001217089">
    <property type="component" value="Unassembled WGS sequence"/>
</dbReference>
<keyword evidence="6" id="KW-0539">Nucleus</keyword>
<dbReference type="PANTHER" id="PTHR13129">
    <property type="entry name" value="VPRBP PROTEIN-RELATED"/>
    <property type="match status" value="1"/>
</dbReference>
<feature type="compositionally biased region" description="Polar residues" evidence="7">
    <location>
        <begin position="367"/>
        <end position="379"/>
    </location>
</feature>
<comment type="pathway">
    <text evidence="2">Protein modification; protein ubiquitination.</text>
</comment>
<evidence type="ECO:0000256" key="2">
    <source>
        <dbReference type="ARBA" id="ARBA00004906"/>
    </source>
</evidence>
<evidence type="ECO:0008006" key="10">
    <source>
        <dbReference type="Google" id="ProtNLM"/>
    </source>
</evidence>
<comment type="caution">
    <text evidence="8">The sequence shown here is derived from an EMBL/GenBank/DDBJ whole genome shotgun (WGS) entry which is preliminary data.</text>
</comment>
<feature type="region of interest" description="Disordered" evidence="7">
    <location>
        <begin position="1043"/>
        <end position="1086"/>
    </location>
</feature>
<dbReference type="InterPro" id="IPR015943">
    <property type="entry name" value="WD40/YVTN_repeat-like_dom_sf"/>
</dbReference>
<feature type="compositionally biased region" description="Low complexity" evidence="7">
    <location>
        <begin position="1050"/>
        <end position="1063"/>
    </location>
</feature>
<dbReference type="InterPro" id="IPR009533">
    <property type="entry name" value="FAM107"/>
</dbReference>
<feature type="region of interest" description="Disordered" evidence="7">
    <location>
        <begin position="351"/>
        <end position="408"/>
    </location>
</feature>
<evidence type="ECO:0000256" key="1">
    <source>
        <dbReference type="ARBA" id="ARBA00004123"/>
    </source>
</evidence>
<feature type="compositionally biased region" description="Basic and acidic residues" evidence="7">
    <location>
        <begin position="380"/>
        <end position="399"/>
    </location>
</feature>
<dbReference type="SMART" id="SM00667">
    <property type="entry name" value="LisH"/>
    <property type="match status" value="1"/>
</dbReference>